<evidence type="ECO:0000259" key="1">
    <source>
        <dbReference type="Pfam" id="PF11575"/>
    </source>
</evidence>
<evidence type="ECO:0000313" key="3">
    <source>
        <dbReference type="Proteomes" id="UP001183610"/>
    </source>
</evidence>
<gene>
    <name evidence="2" type="ORF">RM698_20175</name>
</gene>
<name>A0ABU2R4T0_9ACTN</name>
<dbReference type="Proteomes" id="UP001183610">
    <property type="component" value="Unassembled WGS sequence"/>
</dbReference>
<keyword evidence="3" id="KW-1185">Reference proteome</keyword>
<dbReference type="RefSeq" id="WP_010265221.1">
    <property type="nucleotide sequence ID" value="NZ_JAVRET010000049.1"/>
</dbReference>
<dbReference type="InterPro" id="IPR024726">
    <property type="entry name" value="FhuF_C"/>
</dbReference>
<organism evidence="2 3">
    <name type="scientific">Streptomyces evansiae</name>
    <dbReference type="NCBI Taxonomy" id="3075535"/>
    <lineage>
        <taxon>Bacteria</taxon>
        <taxon>Bacillati</taxon>
        <taxon>Actinomycetota</taxon>
        <taxon>Actinomycetes</taxon>
        <taxon>Kitasatosporales</taxon>
        <taxon>Streptomycetaceae</taxon>
        <taxon>Streptomyces</taxon>
    </lineage>
</organism>
<reference evidence="3" key="1">
    <citation type="submission" date="2023-07" db="EMBL/GenBank/DDBJ databases">
        <title>30 novel species of actinomycetes from the DSMZ collection.</title>
        <authorList>
            <person name="Nouioui I."/>
        </authorList>
    </citation>
    <scope>NUCLEOTIDE SEQUENCE [LARGE SCALE GENOMIC DNA]</scope>
    <source>
        <strain evidence="3">DSM 41979</strain>
    </source>
</reference>
<dbReference type="Pfam" id="PF11575">
    <property type="entry name" value="FhuF_C"/>
    <property type="match status" value="1"/>
</dbReference>
<protein>
    <submittedName>
        <fullName evidence="2">(2Fe-2S)-binding protein</fullName>
    </submittedName>
</protein>
<comment type="caution">
    <text evidence="2">The sequence shown here is derived from an EMBL/GenBank/DDBJ whole genome shotgun (WGS) entry which is preliminary data.</text>
</comment>
<accession>A0ABU2R4T0</accession>
<evidence type="ECO:0000313" key="2">
    <source>
        <dbReference type="EMBL" id="MDT0411352.1"/>
    </source>
</evidence>
<proteinExistence type="predicted"/>
<dbReference type="EMBL" id="JAVRET010000049">
    <property type="protein sequence ID" value="MDT0411352.1"/>
    <property type="molecule type" value="Genomic_DNA"/>
</dbReference>
<feature type="domain" description="Ferric siderophore reductase C-terminal" evidence="1">
    <location>
        <begin position="253"/>
        <end position="273"/>
    </location>
</feature>
<sequence length="306" mass="32884">MLHSPQLSALPVPVAVASPVGAAWERLAEVFPELRVTELAADEPGPTGGDWVSAAGLAAAGAELDGYLRWDHEQIERDYGRTPRPDVVASFGFHRYAWPACLLITLPWLLVRRVPRYGAGDVYFDRPRYRMTVRAVPFACLPDDPEAGHPLAVVVPDEDALRAEVRDAVAAHLGPLLDGIGPRMRRRGRALWGMVTDEIVEGLAYMGELLGDQARTAAELEALLPGTIKPYVGTPGFRELIGPDGERLPTRDRVSCCLSYTLGAEEICGTCPRLCDSERVARLSAERVAAEGAGGGAARAEEAAAA</sequence>